<dbReference type="Pfam" id="PF12680">
    <property type="entry name" value="SnoaL_2"/>
    <property type="match status" value="1"/>
</dbReference>
<name>A0A370I329_9NOCA</name>
<dbReference type="GO" id="GO:0016853">
    <property type="term" value="F:isomerase activity"/>
    <property type="evidence" value="ECO:0007669"/>
    <property type="project" value="UniProtKB-KW"/>
</dbReference>
<protein>
    <submittedName>
        <fullName evidence="2">Ketosteroid isomerase-like protein</fullName>
    </submittedName>
</protein>
<dbReference type="InterPro" id="IPR037401">
    <property type="entry name" value="SnoaL-like"/>
</dbReference>
<keyword evidence="3" id="KW-1185">Reference proteome</keyword>
<dbReference type="AlphaFoldDB" id="A0A370I329"/>
<comment type="caution">
    <text evidence="2">The sequence shown here is derived from an EMBL/GenBank/DDBJ whole genome shotgun (WGS) entry which is preliminary data.</text>
</comment>
<dbReference type="RefSeq" id="WP_067998507.1">
    <property type="nucleotide sequence ID" value="NZ_QQBC01000007.1"/>
</dbReference>
<dbReference type="STRING" id="1210086.GCA_001613105_03316"/>
<dbReference type="InterPro" id="IPR032710">
    <property type="entry name" value="NTF2-like_dom_sf"/>
</dbReference>
<evidence type="ECO:0000313" key="3">
    <source>
        <dbReference type="Proteomes" id="UP000254869"/>
    </source>
</evidence>
<reference evidence="2 3" key="1">
    <citation type="submission" date="2018-07" db="EMBL/GenBank/DDBJ databases">
        <title>Genomic Encyclopedia of Type Strains, Phase IV (KMG-IV): sequencing the most valuable type-strain genomes for metagenomic binning, comparative biology and taxonomic classification.</title>
        <authorList>
            <person name="Goeker M."/>
        </authorList>
    </citation>
    <scope>NUCLEOTIDE SEQUENCE [LARGE SCALE GENOMIC DNA]</scope>
    <source>
        <strain evidence="2 3">DSM 44290</strain>
    </source>
</reference>
<feature type="domain" description="SnoaL-like" evidence="1">
    <location>
        <begin position="10"/>
        <end position="106"/>
    </location>
</feature>
<sequence>MTSDLYDVVSSYYRNIDGGDLGTALSCFSSDAVYRRPGYSALVGRASIEEYYASTRIIQRGSHRISSIVCDMDEVAVRGYFEGVSRDDRPLSVGFADFWRFAGRMVIERNTYFDVAAV</sequence>
<dbReference type="SUPFAM" id="SSF54427">
    <property type="entry name" value="NTF2-like"/>
    <property type="match status" value="1"/>
</dbReference>
<evidence type="ECO:0000313" key="2">
    <source>
        <dbReference type="EMBL" id="RDI64980.1"/>
    </source>
</evidence>
<evidence type="ECO:0000259" key="1">
    <source>
        <dbReference type="Pfam" id="PF12680"/>
    </source>
</evidence>
<dbReference type="Gene3D" id="3.10.450.50">
    <property type="match status" value="1"/>
</dbReference>
<dbReference type="EMBL" id="QQBC01000007">
    <property type="protein sequence ID" value="RDI64980.1"/>
    <property type="molecule type" value="Genomic_DNA"/>
</dbReference>
<keyword evidence="2" id="KW-0413">Isomerase</keyword>
<dbReference type="Proteomes" id="UP000254869">
    <property type="component" value="Unassembled WGS sequence"/>
</dbReference>
<proteinExistence type="predicted"/>
<organism evidence="2 3">
    <name type="scientific">Nocardia pseudobrasiliensis</name>
    <dbReference type="NCBI Taxonomy" id="45979"/>
    <lineage>
        <taxon>Bacteria</taxon>
        <taxon>Bacillati</taxon>
        <taxon>Actinomycetota</taxon>
        <taxon>Actinomycetes</taxon>
        <taxon>Mycobacteriales</taxon>
        <taxon>Nocardiaceae</taxon>
        <taxon>Nocardia</taxon>
    </lineage>
</organism>
<accession>A0A370I329</accession>
<gene>
    <name evidence="2" type="ORF">DFR76_107358</name>
</gene>